<evidence type="ECO:0000313" key="3">
    <source>
        <dbReference type="Proteomes" id="UP000002376"/>
    </source>
</evidence>
<reference evidence="2 3" key="1">
    <citation type="journal article" date="2010" name="Stand. Genomic Sci.">
        <title>Complete genome sequence of Thermosphaera aggregans type strain (M11TL).</title>
        <authorList>
            <person name="Spring S."/>
            <person name="Rachel R."/>
            <person name="Lapidus A."/>
            <person name="Davenport K."/>
            <person name="Tice H."/>
            <person name="Copeland A."/>
            <person name="Cheng J.F."/>
            <person name="Lucas S."/>
            <person name="Chen F."/>
            <person name="Nolan M."/>
            <person name="Bruce D."/>
            <person name="Goodwin L."/>
            <person name="Pitluck S."/>
            <person name="Ivanova N."/>
            <person name="Mavromatis K."/>
            <person name="Ovchinnikova G."/>
            <person name="Pati A."/>
            <person name="Chen A."/>
            <person name="Palaniappan K."/>
            <person name="Land M."/>
            <person name="Hauser L."/>
            <person name="Chang Y.J."/>
            <person name="Jeffries C.C."/>
            <person name="Brettin T."/>
            <person name="Detter J.C."/>
            <person name="Tapia R."/>
            <person name="Han C."/>
            <person name="Heimerl T."/>
            <person name="Weikl F."/>
            <person name="Brambilla E."/>
            <person name="Goker M."/>
            <person name="Bristow J."/>
            <person name="Eisen J.A."/>
            <person name="Markowitz V."/>
            <person name="Hugenholtz P."/>
            <person name="Kyrpides N.C."/>
            <person name="Klenk H.P."/>
        </authorList>
    </citation>
    <scope>NUCLEOTIDE SEQUENCE [LARGE SCALE GENOMIC DNA]</scope>
    <source>
        <strain evidence="3">DSM 11486 / M11TL</strain>
    </source>
</reference>
<dbReference type="InterPro" id="IPR018977">
    <property type="entry name" value="NurA_domain"/>
</dbReference>
<gene>
    <name evidence="2" type="ordered locus">Tagg_0265</name>
</gene>
<dbReference type="STRING" id="633148.Tagg_0265"/>
<dbReference type="eggNOG" id="arCOG00367">
    <property type="taxonomic scope" value="Archaea"/>
</dbReference>
<dbReference type="AlphaFoldDB" id="D5U093"/>
<dbReference type="EMBL" id="CP001939">
    <property type="protein sequence ID" value="ADG90543.1"/>
    <property type="molecule type" value="Genomic_DNA"/>
</dbReference>
<protein>
    <recommendedName>
        <fullName evidence="1">NurA domain-containing protein</fullName>
    </recommendedName>
</protein>
<dbReference type="Proteomes" id="UP000002376">
    <property type="component" value="Chromosome"/>
</dbReference>
<dbReference type="HOGENOM" id="CLU_1136105_0_0_2"/>
<accession>D5U093</accession>
<evidence type="ECO:0000313" key="2">
    <source>
        <dbReference type="EMBL" id="ADG90543.1"/>
    </source>
</evidence>
<evidence type="ECO:0000259" key="1">
    <source>
        <dbReference type="Pfam" id="PF09376"/>
    </source>
</evidence>
<dbReference type="KEGG" id="tag:Tagg_0265"/>
<name>D5U093_THEAM</name>
<organism evidence="2 3">
    <name type="scientific">Thermosphaera aggregans (strain DSM 11486 / M11TL)</name>
    <dbReference type="NCBI Taxonomy" id="633148"/>
    <lineage>
        <taxon>Archaea</taxon>
        <taxon>Thermoproteota</taxon>
        <taxon>Thermoprotei</taxon>
        <taxon>Desulfurococcales</taxon>
        <taxon>Desulfurococcaceae</taxon>
        <taxon>Thermosphaera</taxon>
    </lineage>
</organism>
<sequence length="244" mass="27404">MKPAPRGAVGIVASDSSRVYREMRAALLFAVQAVAVRFKSGAEAVLTDAEAGYCVVPAESGKTPVEEVVRRVAQFASRELELTVASRLVSGGEVVPHDGSLFSFLWYGKFPAVPEEFKFARRQRPRTLRDLWRSVASSLLEARRRALLLFVAKTIRRNYYVEKLVPRELAPTSALNDLVLLELLRRRGSLPREPHFIEPLYIEKPSDLPRPLKSLDPEDMEYVKPLLPITVTYVVFSRDAPPTS</sequence>
<proteinExistence type="predicted"/>
<reference key="3">
    <citation type="submission" date="2010-02" db="EMBL/GenBank/DDBJ databases">
        <title>Complete genome sequence of Thermosphaera aggregans type strain (M11TL).</title>
        <authorList>
            <consortium name="US DOE Joint Genome Institute (JGI-PGF)"/>
            <person name="Spring S."/>
            <person name="Lapidus A."/>
            <person name="Munk C."/>
            <person name="Schroeder M."/>
            <person name="Glavina Del Rio T."/>
            <person name="Tice H."/>
            <person name="Copeland A."/>
            <person name="Cheng J.-F."/>
            <person name="Lucas S."/>
            <person name="Chen F."/>
            <person name="Nolan M."/>
            <person name="Bruce D."/>
            <person name="Goodwin L."/>
            <person name="Pitluck S."/>
            <person name="Ivanova N."/>
            <person name="Mavromatis K."/>
            <person name="Ovchinnikova G."/>
            <person name="Pati A."/>
            <person name="Chen A."/>
            <person name="Palaniappan K."/>
            <person name="Land M."/>
            <person name="Hauser L."/>
            <person name="Chang Y.-J."/>
            <person name="Jeffries C.C."/>
            <person name="Brettin T."/>
            <person name="Detter J.C."/>
            <person name="Tapia R."/>
            <person name="Han C."/>
            <person name="Chain P."/>
            <person name="Heimerl T."/>
            <person name="Weik F."/>
            <person name="Goker M."/>
            <person name="Rachel R."/>
            <person name="Bristow J."/>
            <person name="Eisen J.A."/>
            <person name="Markowitz V."/>
            <person name="Hugenholtz P."/>
            <person name="Kyrpides N.C."/>
            <person name="Klenk H.-P."/>
        </authorList>
    </citation>
    <scope>NUCLEOTIDE SEQUENCE</scope>
    <source>
        <strain>DSM 11486</strain>
    </source>
</reference>
<dbReference type="Pfam" id="PF09376">
    <property type="entry name" value="NurA"/>
    <property type="match status" value="1"/>
</dbReference>
<reference evidence="3" key="2">
    <citation type="journal article" date="2010" name="Stand. Genomic Sci.">
        <title>Complete genome sequence of Thermosphaera aggregans type strain (M11TLT).</title>
        <authorList>
            <person name="Spring S."/>
            <person name="Rachel R."/>
            <person name="Lapidus A."/>
            <person name="Davenport K."/>
            <person name="Tice H."/>
            <person name="Copeland A."/>
            <person name="Cheng J.-F."/>
            <person name="Lucas S."/>
            <person name="Chen F."/>
            <person name="Nolan M."/>
            <person name="Bruce D."/>
            <person name="Goodwin L."/>
            <person name="Pitluck S."/>
            <person name="Ivanova N."/>
            <person name="Mavromatis K."/>
            <person name="Ovchinnikova G."/>
            <person name="Pati A."/>
            <person name="Chen A."/>
            <person name="Palaniappan K."/>
            <person name="Land M."/>
            <person name="Hauser L."/>
            <person name="Chang Y.-J."/>
            <person name="Jeffries C.C."/>
            <person name="Brettin T."/>
            <person name="Detter J.C."/>
            <person name="Tapia R."/>
            <person name="Han C."/>
            <person name="Heimerl T."/>
            <person name="Weikl F."/>
            <person name="Brambilla E."/>
            <person name="Goker M."/>
            <person name="Bristow J."/>
            <person name="Eisen J.A."/>
            <person name="Markowitz V."/>
            <person name="Hugenholtz P."/>
            <person name="Kyrpides N.C."/>
            <person name="Klenk H.-P."/>
        </authorList>
    </citation>
    <scope>NUCLEOTIDE SEQUENCE [LARGE SCALE GENOMIC DNA]</scope>
    <source>
        <strain evidence="3">DSM 11486 / M11TL</strain>
    </source>
</reference>
<keyword evidence="3" id="KW-1185">Reference proteome</keyword>
<feature type="domain" description="NurA" evidence="1">
    <location>
        <begin position="11"/>
        <end position="243"/>
    </location>
</feature>